<proteinExistence type="predicted"/>
<dbReference type="Pfam" id="PF23584">
    <property type="entry name" value="DUF7136"/>
    <property type="match status" value="1"/>
</dbReference>
<organism evidence="3 4">
    <name type="scientific">Colletotrichum spaethianum</name>
    <dbReference type="NCBI Taxonomy" id="700344"/>
    <lineage>
        <taxon>Eukaryota</taxon>
        <taxon>Fungi</taxon>
        <taxon>Dikarya</taxon>
        <taxon>Ascomycota</taxon>
        <taxon>Pezizomycotina</taxon>
        <taxon>Sordariomycetes</taxon>
        <taxon>Hypocreomycetidae</taxon>
        <taxon>Glomerellales</taxon>
        <taxon>Glomerellaceae</taxon>
        <taxon>Colletotrichum</taxon>
        <taxon>Colletotrichum spaethianum species complex</taxon>
    </lineage>
</organism>
<feature type="chain" id="PRO_5041239002" description="DUF7136 domain-containing protein" evidence="1">
    <location>
        <begin position="20"/>
        <end position="281"/>
    </location>
</feature>
<keyword evidence="1" id="KW-0732">Signal</keyword>
<comment type="caution">
    <text evidence="3">The sequence shown here is derived from an EMBL/GenBank/DDBJ whole genome shotgun (WGS) entry which is preliminary data.</text>
</comment>
<sequence>MSRTFHLLMLLHLVGFSFALPSSIEVDLIFPRNDSVYKPVWPFPIVFAVRNASQLWISDNEYFEFWVKWDLTGYTDINDSETGQLFSSGVWQTDKRNETTNNTITVIDASRRDLVNATQRQFQLKYTTTLFASCPINATGEGADSKPQDVSYAGNVIFTTDPNAGQLPAIADTNACPAFVGSFEVTGSQEDLGTLCPVVSSDSPASDACGLKMDEALANEVEEAMLDRANCSQGTWPDPEGKLSAKSCNAASSSGGAKVLGALDAKVSALVLILAASWALV</sequence>
<dbReference type="EMBL" id="BQXU01000004">
    <property type="protein sequence ID" value="GKT41955.1"/>
    <property type="molecule type" value="Genomic_DNA"/>
</dbReference>
<dbReference type="RefSeq" id="XP_049124305.1">
    <property type="nucleotide sequence ID" value="XM_049268348.1"/>
</dbReference>
<evidence type="ECO:0000313" key="4">
    <source>
        <dbReference type="Proteomes" id="UP001055115"/>
    </source>
</evidence>
<name>A0AA37L8B6_9PEZI</name>
<reference evidence="3 4" key="1">
    <citation type="submission" date="2022-03" db="EMBL/GenBank/DDBJ databases">
        <title>Genome data of Colletotrichum spp.</title>
        <authorList>
            <person name="Utami Y.D."/>
            <person name="Hiruma K."/>
        </authorList>
    </citation>
    <scope>NUCLEOTIDE SEQUENCE [LARGE SCALE GENOMIC DNA]</scope>
    <source>
        <strain evidence="3 4">MAFF 239500</strain>
    </source>
</reference>
<gene>
    <name evidence="3" type="ORF">ColSpa_02136</name>
</gene>
<keyword evidence="4" id="KW-1185">Reference proteome</keyword>
<protein>
    <recommendedName>
        <fullName evidence="2">DUF7136 domain-containing protein</fullName>
    </recommendedName>
</protein>
<dbReference type="Proteomes" id="UP001055115">
    <property type="component" value="Unassembled WGS sequence"/>
</dbReference>
<feature type="domain" description="DUF7136" evidence="2">
    <location>
        <begin position="21"/>
        <end position="232"/>
    </location>
</feature>
<evidence type="ECO:0000259" key="2">
    <source>
        <dbReference type="Pfam" id="PF23584"/>
    </source>
</evidence>
<evidence type="ECO:0000256" key="1">
    <source>
        <dbReference type="SAM" id="SignalP"/>
    </source>
</evidence>
<dbReference type="AlphaFoldDB" id="A0AA37L8B6"/>
<dbReference type="InterPro" id="IPR055560">
    <property type="entry name" value="DUF7136"/>
</dbReference>
<feature type="signal peptide" evidence="1">
    <location>
        <begin position="1"/>
        <end position="19"/>
    </location>
</feature>
<evidence type="ECO:0000313" key="3">
    <source>
        <dbReference type="EMBL" id="GKT41955.1"/>
    </source>
</evidence>
<dbReference type="GeneID" id="73322938"/>
<accession>A0AA37L8B6</accession>